<dbReference type="Proteomes" id="UP000030647">
    <property type="component" value="Unassembled WGS sequence"/>
</dbReference>
<gene>
    <name evidence="1" type="ORF">L248_0009</name>
</gene>
<evidence type="ECO:0000313" key="2">
    <source>
        <dbReference type="Proteomes" id="UP000030647"/>
    </source>
</evidence>
<dbReference type="AlphaFoldDB" id="U4TSD5"/>
<dbReference type="Pfam" id="PF09709">
    <property type="entry name" value="Cas_Csd1"/>
    <property type="match status" value="1"/>
</dbReference>
<dbReference type="eggNOG" id="COG5632">
    <property type="taxonomic scope" value="Bacteria"/>
</dbReference>
<proteinExistence type="predicted"/>
<dbReference type="HOGENOM" id="CLU_016417_0_0_9"/>
<organism evidence="1 2">
    <name type="scientific">Schleiferilactobacillus shenzhenensis LY-73</name>
    <dbReference type="NCBI Taxonomy" id="1231336"/>
    <lineage>
        <taxon>Bacteria</taxon>
        <taxon>Bacillati</taxon>
        <taxon>Bacillota</taxon>
        <taxon>Bacilli</taxon>
        <taxon>Lactobacillales</taxon>
        <taxon>Lactobacillaceae</taxon>
        <taxon>Schleiferilactobacillus</taxon>
    </lineage>
</organism>
<keyword evidence="2" id="KW-1185">Reference proteome</keyword>
<dbReference type="STRING" id="1231336.L248_0009"/>
<dbReference type="EMBL" id="KI271582">
    <property type="protein sequence ID" value="ERL66330.1"/>
    <property type="molecule type" value="Genomic_DNA"/>
</dbReference>
<sequence length="636" mass="71413">MTVFDELTKVYDRNAQSAGEFINDERFTLLPLGHVSVKIPIEVVVDQDGSFLSARGVPKDEQLTVIPATIDAATRSSGVQAFPLQDKIKYCAGDYIEYVKGKKDLKNAAESHAQYLRLLQGWAADPDVPSQIIAIASYIGKNQLVHDLLGSLTNQKLVASVKNGDSFVRFTVDDATSEPVWRNNTIFQSWTKYYLAKQAEDEETVGIDYITGTEVPTTKKLEKNVDPFASGAKLISANDDSSYTYRGVFLGDDYYSLGFQQSQKMTHALKWLIQRQGIHRDTRAYLFWTSGASNDSVNDAISLMANGQTLSARRQRINAASSSVSQTPDTGKPVAIEYSKRLLGMAGDIETDAEHPVNILFLDAATTGRMSIVYYDLMQSDELKQNLINWSRKAVFTRYWDQTAHQITPNFYQIVEGAYGIGKTGSRYETVQKRAMTHLLVAVIHGRVIPPDIIQAFYRHVRHPNSYHDDAMRKTTAMQAWYRDIVFFTAIQNYNTKGASGMSLEKENTDRSYLYGRLLAVADTVERSAIRQQQARGGSQTDRLTTAVRFFTNFSERPASTWKRIWLAVVRSYLGRLSAGSQAYYAELVKEITNMMPSEEFADDSPLSPVFLSGYAAQSEDNRYKKDEKGETSNDK</sequence>
<protein>
    <submittedName>
        <fullName evidence="1">Uncharacterized protein</fullName>
    </submittedName>
</protein>
<dbReference type="OrthoDB" id="5389988at2"/>
<name>U4TSD5_9LACO</name>
<evidence type="ECO:0000313" key="1">
    <source>
        <dbReference type="EMBL" id="ERL66330.1"/>
    </source>
</evidence>
<accession>U4TSD5</accession>
<dbReference type="RefSeq" id="WP_022527956.1">
    <property type="nucleotide sequence ID" value="NZ_KI271582.1"/>
</dbReference>
<reference evidence="2" key="1">
    <citation type="journal article" date="2013" name="Genome Announc.">
        <title>Whole-Genome Sequencing of Lactobacillus shenzhenensis Strain LY-73T.</title>
        <authorList>
            <person name="Lin Z."/>
            <person name="Liu Z."/>
            <person name="Yang R."/>
            <person name="Zou Y."/>
            <person name="Wan D."/>
            <person name="Chen J."/>
            <person name="Guo M."/>
            <person name="Zhao J."/>
            <person name="Fang C."/>
            <person name="Yang R."/>
            <person name="Liu F."/>
        </authorList>
    </citation>
    <scope>NUCLEOTIDE SEQUENCE [LARGE SCALE GENOMIC DNA]</scope>
    <source>
        <strain evidence="2">LY-73</strain>
    </source>
</reference>
<dbReference type="NCBIfam" id="TIGR01863">
    <property type="entry name" value="cas_Csd1"/>
    <property type="match status" value="1"/>
</dbReference>
<dbReference type="InterPro" id="IPR010144">
    <property type="entry name" value="CRISPR-assoc_prot_Csd1-typ"/>
</dbReference>